<dbReference type="PANTHER" id="PTHR11530:SF11">
    <property type="entry name" value="D-ASPARTATE OXIDASE"/>
    <property type="match status" value="1"/>
</dbReference>
<dbReference type="STRING" id="407821.A0A087TGB8"/>
<evidence type="ECO:0000313" key="12">
    <source>
        <dbReference type="Proteomes" id="UP000054359"/>
    </source>
</evidence>
<gene>
    <name evidence="11" type="ORF">X975_17649</name>
</gene>
<feature type="binding site" evidence="9">
    <location>
        <begin position="306"/>
        <end position="311"/>
    </location>
    <ligand>
        <name>FAD</name>
        <dbReference type="ChEBI" id="CHEBI:57692"/>
    </ligand>
</feature>
<dbReference type="Gene3D" id="3.30.9.10">
    <property type="entry name" value="D-Amino Acid Oxidase, subunit A, domain 2"/>
    <property type="match status" value="1"/>
</dbReference>
<dbReference type="PANTHER" id="PTHR11530">
    <property type="entry name" value="D-AMINO ACID OXIDASE"/>
    <property type="match status" value="1"/>
</dbReference>
<evidence type="ECO:0000256" key="3">
    <source>
        <dbReference type="ARBA" id="ARBA00004514"/>
    </source>
</evidence>
<sequence length="341" mass="38550">MLNIQKVAVIGGGIIGVSSAVHALETIPNIEVTLISEKFSPHTTADGSAGFWCPYLLGDVPLDTLRFWCQKTFNFLEGIFKTPEASERGIGLLSCYYLSSVPMEAPPFSDIFFEWREMNAKELALFPERYRYGAFLTTFYAECTKLIPILMQRFQKKGGKILKQKIERLSELSGNYDVVINCPGVEAAYLVPDSEVTPIRGQVMRVDAPWLKQAVFADNDYYIVPNSKEVICGGTHQEGNWSRKVDPKDRKKIWKGCCELIPSLKKAKILREWVGLRPGRSKPRLERETQVLGDKVLEIIHNYGHGGSGVTLFWGCALQTRQLLQDALDDVENRKRKNRSK</sequence>
<keyword evidence="5" id="KW-0963">Cytoplasm</keyword>
<feature type="binding site" evidence="9">
    <location>
        <position position="222"/>
    </location>
    <ligand>
        <name>D-dopa</name>
        <dbReference type="ChEBI" id="CHEBI:149689"/>
    </ligand>
</feature>
<feature type="domain" description="FAD dependent oxidoreductase" evidence="10">
    <location>
        <begin position="6"/>
        <end position="320"/>
    </location>
</feature>
<name>A0A087TGB8_STEMI</name>
<evidence type="ECO:0000256" key="2">
    <source>
        <dbReference type="ARBA" id="ARBA00004253"/>
    </source>
</evidence>
<dbReference type="AlphaFoldDB" id="A0A087TGB8"/>
<dbReference type="InterPro" id="IPR006181">
    <property type="entry name" value="D-amino_acid_oxidase_CS"/>
</dbReference>
<comment type="similarity">
    <text evidence="4">Belongs to the DAMOX/DASOX family.</text>
</comment>
<dbReference type="SUPFAM" id="SSF54373">
    <property type="entry name" value="FAD-linked reductases, C-terminal domain"/>
    <property type="match status" value="1"/>
</dbReference>
<evidence type="ECO:0000259" key="10">
    <source>
        <dbReference type="Pfam" id="PF01266"/>
    </source>
</evidence>
<dbReference type="SUPFAM" id="SSF51971">
    <property type="entry name" value="Nucleotide-binding domain"/>
    <property type="match status" value="1"/>
</dbReference>
<dbReference type="FunFam" id="3.30.9.10:FF:000004">
    <property type="entry name" value="D-amino-acid oxidase"/>
    <property type="match status" value="1"/>
</dbReference>
<dbReference type="Pfam" id="PF01266">
    <property type="entry name" value="DAO"/>
    <property type="match status" value="1"/>
</dbReference>
<comment type="subcellular location">
    <subcellularLocation>
        <location evidence="3">Cytoplasm</location>
        <location evidence="3">Cytosol</location>
    </subcellularLocation>
    <subcellularLocation>
        <location evidence="2">Peroxisome matrix</location>
    </subcellularLocation>
</comment>
<dbReference type="Gene3D" id="3.40.50.720">
    <property type="entry name" value="NAD(P)-binding Rossmann-like Domain"/>
    <property type="match status" value="1"/>
</dbReference>
<accession>A0A087TGB8</accession>
<evidence type="ECO:0000256" key="9">
    <source>
        <dbReference type="PIRSR" id="PIRSR000189-1"/>
    </source>
</evidence>
<proteinExistence type="inferred from homology"/>
<protein>
    <submittedName>
        <fullName evidence="11">D-aspartate oxidase</fullName>
    </submittedName>
</protein>
<dbReference type="GO" id="GO:0005782">
    <property type="term" value="C:peroxisomal matrix"/>
    <property type="evidence" value="ECO:0007669"/>
    <property type="project" value="UniProtKB-SubCell"/>
</dbReference>
<evidence type="ECO:0000256" key="5">
    <source>
        <dbReference type="ARBA" id="ARBA00022490"/>
    </source>
</evidence>
<dbReference type="InterPro" id="IPR006076">
    <property type="entry name" value="FAD-dep_OxRdtase"/>
</dbReference>
<keyword evidence="7 9" id="KW-0274">FAD</keyword>
<feature type="binding site" evidence="9">
    <location>
        <position position="307"/>
    </location>
    <ligand>
        <name>D-dopa</name>
        <dbReference type="ChEBI" id="CHEBI:149689"/>
    </ligand>
</feature>
<evidence type="ECO:0000256" key="7">
    <source>
        <dbReference type="ARBA" id="ARBA00022827"/>
    </source>
</evidence>
<keyword evidence="12" id="KW-1185">Reference proteome</keyword>
<evidence type="ECO:0000256" key="8">
    <source>
        <dbReference type="ARBA" id="ARBA00023002"/>
    </source>
</evidence>
<dbReference type="EMBL" id="KK115093">
    <property type="protein sequence ID" value="KFM64157.1"/>
    <property type="molecule type" value="Genomic_DNA"/>
</dbReference>
<comment type="cofactor">
    <cofactor evidence="1 9">
        <name>FAD</name>
        <dbReference type="ChEBI" id="CHEBI:57692"/>
    </cofactor>
</comment>
<dbReference type="GO" id="GO:0019478">
    <property type="term" value="P:D-amino acid catabolic process"/>
    <property type="evidence" value="ECO:0007669"/>
    <property type="project" value="TreeGrafter"/>
</dbReference>
<evidence type="ECO:0000256" key="6">
    <source>
        <dbReference type="ARBA" id="ARBA00022630"/>
    </source>
</evidence>
<evidence type="ECO:0000256" key="1">
    <source>
        <dbReference type="ARBA" id="ARBA00001974"/>
    </source>
</evidence>
<evidence type="ECO:0000256" key="4">
    <source>
        <dbReference type="ARBA" id="ARBA00006730"/>
    </source>
</evidence>
<dbReference type="OrthoDB" id="2015447at2759"/>
<keyword evidence="6" id="KW-0285">Flavoprotein</keyword>
<dbReference type="OMA" id="TDPTRHM"/>
<dbReference type="GO" id="GO:0003884">
    <property type="term" value="F:D-amino-acid oxidase activity"/>
    <property type="evidence" value="ECO:0007669"/>
    <property type="project" value="InterPro"/>
</dbReference>
<evidence type="ECO:0000313" key="11">
    <source>
        <dbReference type="EMBL" id="KFM64157.1"/>
    </source>
</evidence>
<feature type="binding site" evidence="9">
    <location>
        <position position="277"/>
    </location>
    <ligand>
        <name>D-dopa</name>
        <dbReference type="ChEBI" id="CHEBI:149689"/>
    </ligand>
</feature>
<dbReference type="InterPro" id="IPR023209">
    <property type="entry name" value="DAO"/>
</dbReference>
<organism evidence="11 12">
    <name type="scientific">Stegodyphus mimosarum</name>
    <name type="common">African social velvet spider</name>
    <dbReference type="NCBI Taxonomy" id="407821"/>
    <lineage>
        <taxon>Eukaryota</taxon>
        <taxon>Metazoa</taxon>
        <taxon>Ecdysozoa</taxon>
        <taxon>Arthropoda</taxon>
        <taxon>Chelicerata</taxon>
        <taxon>Arachnida</taxon>
        <taxon>Araneae</taxon>
        <taxon>Araneomorphae</taxon>
        <taxon>Entelegynae</taxon>
        <taxon>Eresoidea</taxon>
        <taxon>Eresidae</taxon>
        <taxon>Stegodyphus</taxon>
    </lineage>
</organism>
<feature type="non-terminal residue" evidence="11">
    <location>
        <position position="341"/>
    </location>
</feature>
<dbReference type="PIRSF" id="PIRSF000189">
    <property type="entry name" value="D-aa_oxidase"/>
    <property type="match status" value="1"/>
</dbReference>
<dbReference type="PROSITE" id="PS00677">
    <property type="entry name" value="DAO"/>
    <property type="match status" value="1"/>
</dbReference>
<dbReference type="GO" id="GO:0071949">
    <property type="term" value="F:FAD binding"/>
    <property type="evidence" value="ECO:0007669"/>
    <property type="project" value="InterPro"/>
</dbReference>
<reference evidence="11 12" key="1">
    <citation type="submission" date="2013-11" db="EMBL/GenBank/DDBJ databases">
        <title>Genome sequencing of Stegodyphus mimosarum.</title>
        <authorList>
            <person name="Bechsgaard J."/>
        </authorList>
    </citation>
    <scope>NUCLEOTIDE SEQUENCE [LARGE SCALE GENOMIC DNA]</scope>
</reference>
<dbReference type="Proteomes" id="UP000054359">
    <property type="component" value="Unassembled WGS sequence"/>
</dbReference>
<keyword evidence="8" id="KW-0560">Oxidoreductase</keyword>
<dbReference type="GO" id="GO:0005829">
    <property type="term" value="C:cytosol"/>
    <property type="evidence" value="ECO:0007669"/>
    <property type="project" value="UniProtKB-SubCell"/>
</dbReference>